<protein>
    <recommendedName>
        <fullName evidence="3">VDE lipocalin domain-containing protein</fullName>
    </recommendedName>
</protein>
<accession>A0ABQ5RY87</accession>
<feature type="compositionally biased region" description="Low complexity" evidence="1">
    <location>
        <begin position="340"/>
        <end position="351"/>
    </location>
</feature>
<sequence length="910" mass="98149">MFLASRQGLAGKLSNNDEATKTYCATHINVSKQKRTCLTDRNTLGGTLGVRKQSSVERADAENEKKNELTSYAEIKPRMAGINCTDGGCGSLASHEVLLSDNSDSDELKQGIPHDSSRSTPCKTSQNHEQQQQLHGSHGQGRHDEKLPSNIRRTSPGPAAALSRSAVSMVRRRLKQKLPYTVAVVAMATPLPPPPPLLLPLPPPPPAPQKPTVTVTAAPPVQHQRHARHTWGMRRTAAMLVTVLLATAAAVVGLRVMLSSNSRSSTRGAEGSGSGGGISVVSAATGGRATNALPYMAGWARHLGILSPPTTAAGTAAALHSSRSSVITAALSPSVRGRTDSSTGSSTRNGGIVSPLLRRWQWYGGSGQMATVTAGAAPRHDETMPSTSSTPAAAGGHGSDSSPRMGEGSSGTGAVASAGRPPQPQDYEWRESAAVRVITVVHEGAPSPYRTSWDSLADHTAQRFEWMDPAYQMMVFRMEQLAADRGIQGAFLNALEGGAQVVVGLNITDEAAEAFFVDPRVRSKLPNVVLFVDGSETLSAELTQLQSGLRPQDSGSWRTALARRLPWTPDGKGLEVWDTVQQLLRRHDSDNFLFVYLVLVNQFVTTVRQVAETTKGFDLQSIICMAKNCGSKVVGCVQDTTCKSVLDCLQACSFNDQVCQYRCIVSYESPLLEQFSLCILQLHNCRNLDAKPPLLPDPAPMPSFRGVPLTHGTAEELFFGWLDEPGQGAPRSIVLGDRTGKPYSWLVAAGKNPAYDYFPCQHQLYYRGRGRGQVWYEPVFKVVTLDGREVWRRRVYRVRRGKVPGTFHLSVLDNGVTSNEFWRILDCDEDLSFCLFYYSGAASAAGLSYSGAVLGTPDGHMPGPQHTERLNEALRRAGIEPWELSYVKNDDCADAPLRITGPVAAPAPAA</sequence>
<dbReference type="PANTHER" id="PTHR33970:SF2">
    <property type="entry name" value="OS01G0716400 PROTEIN"/>
    <property type="match status" value="1"/>
</dbReference>
<dbReference type="InterPro" id="IPR010788">
    <property type="entry name" value="VDE_dom"/>
</dbReference>
<feature type="region of interest" description="Disordered" evidence="1">
    <location>
        <begin position="330"/>
        <end position="352"/>
    </location>
</feature>
<dbReference type="EMBL" id="BSDZ01000013">
    <property type="protein sequence ID" value="GLI62480.1"/>
    <property type="molecule type" value="Genomic_DNA"/>
</dbReference>
<feature type="region of interest" description="Disordered" evidence="1">
    <location>
        <begin position="102"/>
        <end position="166"/>
    </location>
</feature>
<feature type="transmembrane region" description="Helical" evidence="2">
    <location>
        <begin position="237"/>
        <end position="258"/>
    </location>
</feature>
<feature type="domain" description="VDE lipocalin" evidence="3">
    <location>
        <begin position="623"/>
        <end position="889"/>
    </location>
</feature>
<reference evidence="4 5" key="1">
    <citation type="journal article" date="2023" name="IScience">
        <title>Expanded male sex-determining region conserved during the evolution of homothallism in the green alga Volvox.</title>
        <authorList>
            <person name="Yamamoto K."/>
            <person name="Matsuzaki R."/>
            <person name="Mahakham W."/>
            <person name="Heman W."/>
            <person name="Sekimoto H."/>
            <person name="Kawachi M."/>
            <person name="Minakuchi Y."/>
            <person name="Toyoda A."/>
            <person name="Nozaki H."/>
        </authorList>
    </citation>
    <scope>NUCLEOTIDE SEQUENCE [LARGE SCALE GENOMIC DNA]</scope>
    <source>
        <strain evidence="4 5">NIES-4468</strain>
    </source>
</reference>
<dbReference type="InterPro" id="IPR044682">
    <property type="entry name" value="VDE"/>
</dbReference>
<dbReference type="Proteomes" id="UP001165090">
    <property type="component" value="Unassembled WGS sequence"/>
</dbReference>
<evidence type="ECO:0000256" key="1">
    <source>
        <dbReference type="SAM" id="MobiDB-lite"/>
    </source>
</evidence>
<keyword evidence="2" id="KW-0812">Transmembrane</keyword>
<keyword evidence="2" id="KW-1133">Transmembrane helix</keyword>
<gene>
    <name evidence="4" type="ORF">VaNZ11_005111</name>
</gene>
<keyword evidence="5" id="KW-1185">Reference proteome</keyword>
<feature type="region of interest" description="Disordered" evidence="1">
    <location>
        <begin position="375"/>
        <end position="426"/>
    </location>
</feature>
<evidence type="ECO:0000313" key="4">
    <source>
        <dbReference type="EMBL" id="GLI62480.1"/>
    </source>
</evidence>
<keyword evidence="2" id="KW-0472">Membrane</keyword>
<dbReference type="InterPro" id="IPR012674">
    <property type="entry name" value="Calycin"/>
</dbReference>
<dbReference type="Pfam" id="PF07137">
    <property type="entry name" value="VDE"/>
    <property type="match status" value="1"/>
</dbReference>
<evidence type="ECO:0000313" key="5">
    <source>
        <dbReference type="Proteomes" id="UP001165090"/>
    </source>
</evidence>
<comment type="caution">
    <text evidence="4">The sequence shown here is derived from an EMBL/GenBank/DDBJ whole genome shotgun (WGS) entry which is preliminary data.</text>
</comment>
<feature type="compositionally biased region" description="Low complexity" evidence="1">
    <location>
        <begin position="128"/>
        <end position="137"/>
    </location>
</feature>
<dbReference type="Gene3D" id="2.40.128.20">
    <property type="match status" value="1"/>
</dbReference>
<name>A0ABQ5RY87_9CHLO</name>
<organism evidence="4 5">
    <name type="scientific">Volvox africanus</name>
    <dbReference type="NCBI Taxonomy" id="51714"/>
    <lineage>
        <taxon>Eukaryota</taxon>
        <taxon>Viridiplantae</taxon>
        <taxon>Chlorophyta</taxon>
        <taxon>core chlorophytes</taxon>
        <taxon>Chlorophyceae</taxon>
        <taxon>CS clade</taxon>
        <taxon>Chlamydomonadales</taxon>
        <taxon>Volvocaceae</taxon>
        <taxon>Volvox</taxon>
    </lineage>
</organism>
<evidence type="ECO:0000259" key="3">
    <source>
        <dbReference type="Pfam" id="PF07137"/>
    </source>
</evidence>
<feature type="compositionally biased region" description="Polar residues" evidence="1">
    <location>
        <begin position="118"/>
        <end position="127"/>
    </location>
</feature>
<dbReference type="PANTHER" id="PTHR33970">
    <property type="entry name" value="VIOLAXANTHIN DE-EPOXIDASE, CHLOROPLASTIC-RELATED"/>
    <property type="match status" value="1"/>
</dbReference>
<evidence type="ECO:0000256" key="2">
    <source>
        <dbReference type="SAM" id="Phobius"/>
    </source>
</evidence>
<proteinExistence type="predicted"/>